<dbReference type="EMBL" id="CAWYQH010000001">
    <property type="protein sequence ID" value="CAK8671239.1"/>
    <property type="molecule type" value="Genomic_DNA"/>
</dbReference>
<dbReference type="Pfam" id="PF12739">
    <property type="entry name" value="TRAPPC-Trs85"/>
    <property type="match status" value="1"/>
</dbReference>
<evidence type="ECO:0000313" key="4">
    <source>
        <dbReference type="EMBL" id="CAK8671239.1"/>
    </source>
</evidence>
<gene>
    <name evidence="4" type="ORF">CVLEPA_LOCUS291</name>
</gene>
<dbReference type="InterPro" id="IPR024420">
    <property type="entry name" value="TRAPP_III_complex_Trs85"/>
</dbReference>
<accession>A0ABP0EYI4</accession>
<dbReference type="PANTHER" id="PTHR12975:SF6">
    <property type="entry name" value="TRAFFICKING PROTEIN PARTICLE COMPLEX SUBUNIT 8"/>
    <property type="match status" value="1"/>
</dbReference>
<feature type="domain" description="TPPC8 C-terminal Ig-like" evidence="1">
    <location>
        <begin position="1128"/>
        <end position="1230"/>
    </location>
</feature>
<dbReference type="Pfam" id="PF24545">
    <property type="entry name" value="Ig_TPPC8_1st"/>
    <property type="match status" value="1"/>
</dbReference>
<protein>
    <recommendedName>
        <fullName evidence="6">Trafficking protein particle complex subunit 8</fullName>
    </recommendedName>
</protein>
<keyword evidence="5" id="KW-1185">Reference proteome</keyword>
<dbReference type="InterPro" id="IPR058541">
    <property type="entry name" value="Ig_TPPC8_1st"/>
</dbReference>
<dbReference type="Pfam" id="PF24544">
    <property type="entry name" value="Ig_TPPC8_2nd"/>
    <property type="match status" value="1"/>
</dbReference>
<proteinExistence type="predicted"/>
<comment type="caution">
    <text evidence="4">The sequence shown here is derived from an EMBL/GenBank/DDBJ whole genome shotgun (WGS) entry which is preliminary data.</text>
</comment>
<evidence type="ECO:0000259" key="1">
    <source>
        <dbReference type="Pfam" id="PF24542"/>
    </source>
</evidence>
<name>A0ABP0EYI4_CLALP</name>
<dbReference type="Pfam" id="PF24542">
    <property type="entry name" value="Ig_TPPC8_C"/>
    <property type="match status" value="1"/>
</dbReference>
<evidence type="ECO:0000259" key="3">
    <source>
        <dbReference type="Pfam" id="PF24545"/>
    </source>
</evidence>
<evidence type="ECO:0008006" key="6">
    <source>
        <dbReference type="Google" id="ProtNLM"/>
    </source>
</evidence>
<sequence length="1261" mass="140463">MSQCSQSTDGFIKTLFGPRVGILCSQDAEIISRRNNLSFAELIRPFCTINSEIHVHDSNNQAYVIRDLHITTCDMRCSPADENAVKQLLSDVVSDAANILETSKTLSLSSDGYSVAVNMSCPWFEAYRDTLTATAPQKPHEFINHCPACMLVVSSRHPNPVEEFGKLSQHQNQIQHSTQHHSVRWMVPNTLKYYVLLHDNSHPDFERAKSVMNDLQSMYGNNNCYLLRINSKDASETQQLPDPWGCFLNRKLPEMATEANGINMSDIPSNDLSADPLSVSSTEVHPSDKKWMQDLKQKANISDKGYGCCLTLADHEGLKTFMHDFASRGLIPHIEKLIRNFSEQIASRKAIHRSIFRATRTFFGGGKTSSAPALKNYGSGGLESPELQVRKLADLYFLCQMYDQAYHYYHAVRKDFANEQVWIHAAGASEMAALANFMQPRSQRAYPAHYVDSAIDTYSTTTSDDYLALRCGLVSLECLRMQGLYAEASAQLFRLTSEVDDLRSAILLEQIAHCFLRTQKPQLRKFAFHIVLAGHRYGKVSQRSCALLCYRSALQVYRGSGWNLAEDHINFTIGRQSFNLKQLEVACESFSKLLNGSKQPTSQQAMFLHEYLQVAKRNTEATKAVTNLPVPLINHSSIAARNATSGGSVIPDSKWKLLEESVQTVVTKESPQNSSIFTGIGKSSSFKAVVNEPLWVDVTVCNPLQVALSLANVGLIYKFTKEDESEAEINVPPIKEFIISEDSTNVLTFEINPQSIGDLQLVGISYQLSIAKLTGFTSQTSISTLDLTGQQLFRSGANTSIRVCPSAPKLEVIYENFPHKMLCGELKSNKVCLANIGQCNMKNVKVAYGSHTKCLFTPPDKTLLDAQAHFLRVTGQSYEGEVCQVQTLVHRELKPNESVELLCWIHAPSSDNIHPLNLYFYYESAGNIDGQLKSRTLKYSNDVFTRPSLSVQPLVNWDNSRQGALISVNVTNISQSCAFNGAKLLCTSKDWVLGAISQTPSPEIDVFQSAKVYFEANNIHENLEGNLQKLDLLEKIGMTSSAFSVEGNNLSFKSVSDFGNILSLENPGYLLVALEWQARFQGETLVGQHYLHLSELVDSKVSLSKIGLLKNSNAAEDSSQSLVALHQLVKWKLEFERSKQHDFITSGACFVKVKIVLQNQYDCELNVDVNGMDSNQTQTTGIPAASTRFLWAGKCLSKFTMQPKKTHTVTMKACISSAGVYNLNSFSVWAVPTRIMNKIPLLPQNCHYSCLVTINDANYKP</sequence>
<dbReference type="InterPro" id="IPR058538">
    <property type="entry name" value="Ig_TPPC8_2nd"/>
</dbReference>
<evidence type="ECO:0000259" key="2">
    <source>
        <dbReference type="Pfam" id="PF24544"/>
    </source>
</evidence>
<dbReference type="Proteomes" id="UP001642483">
    <property type="component" value="Unassembled WGS sequence"/>
</dbReference>
<dbReference type="InterPro" id="IPR057651">
    <property type="entry name" value="Ig_TPPC8_C"/>
</dbReference>
<dbReference type="PANTHER" id="PTHR12975">
    <property type="entry name" value="TRANSPORT PROTEIN TRAPP"/>
    <property type="match status" value="1"/>
</dbReference>
<feature type="domain" description="TPPC8 first Ig-like" evidence="3">
    <location>
        <begin position="653"/>
        <end position="794"/>
    </location>
</feature>
<feature type="domain" description="TPPC8 second Ig-like" evidence="2">
    <location>
        <begin position="823"/>
        <end position="936"/>
    </location>
</feature>
<reference evidence="4 5" key="1">
    <citation type="submission" date="2024-02" db="EMBL/GenBank/DDBJ databases">
        <authorList>
            <person name="Daric V."/>
            <person name="Darras S."/>
        </authorList>
    </citation>
    <scope>NUCLEOTIDE SEQUENCE [LARGE SCALE GENOMIC DNA]</scope>
</reference>
<evidence type="ECO:0000313" key="5">
    <source>
        <dbReference type="Proteomes" id="UP001642483"/>
    </source>
</evidence>
<organism evidence="4 5">
    <name type="scientific">Clavelina lepadiformis</name>
    <name type="common">Light-bulb sea squirt</name>
    <name type="synonym">Ascidia lepadiformis</name>
    <dbReference type="NCBI Taxonomy" id="159417"/>
    <lineage>
        <taxon>Eukaryota</taxon>
        <taxon>Metazoa</taxon>
        <taxon>Chordata</taxon>
        <taxon>Tunicata</taxon>
        <taxon>Ascidiacea</taxon>
        <taxon>Aplousobranchia</taxon>
        <taxon>Clavelinidae</taxon>
        <taxon>Clavelina</taxon>
    </lineage>
</organism>